<feature type="region of interest" description="Disordered" evidence="2">
    <location>
        <begin position="377"/>
        <end position="416"/>
    </location>
</feature>
<gene>
    <name evidence="3" type="ORF">V3328_08415</name>
</gene>
<dbReference type="Pfam" id="PF01969">
    <property type="entry name" value="Ni_insertion"/>
    <property type="match status" value="1"/>
</dbReference>
<dbReference type="Proteomes" id="UP001378188">
    <property type="component" value="Unassembled WGS sequence"/>
</dbReference>
<evidence type="ECO:0000313" key="4">
    <source>
        <dbReference type="Proteomes" id="UP001378188"/>
    </source>
</evidence>
<accession>A0AAW9RML4</accession>
<evidence type="ECO:0000313" key="3">
    <source>
        <dbReference type="EMBL" id="MEJ8571492.1"/>
    </source>
</evidence>
<keyword evidence="4" id="KW-1185">Reference proteome</keyword>
<protein>
    <submittedName>
        <fullName evidence="3">LarC family nickel insertion protein</fullName>
    </submittedName>
</protein>
<comment type="caution">
    <text evidence="3">The sequence shown here is derived from an EMBL/GenBank/DDBJ whole genome shotgun (WGS) entry which is preliminary data.</text>
</comment>
<dbReference type="EMBL" id="JAZHOF010000003">
    <property type="protein sequence ID" value="MEJ8571492.1"/>
    <property type="molecule type" value="Genomic_DNA"/>
</dbReference>
<dbReference type="AlphaFoldDB" id="A0AAW9RML4"/>
<dbReference type="InterPro" id="IPR002822">
    <property type="entry name" value="Ni_insertion"/>
</dbReference>
<evidence type="ECO:0000256" key="1">
    <source>
        <dbReference type="ARBA" id="ARBA00022596"/>
    </source>
</evidence>
<proteinExistence type="predicted"/>
<dbReference type="PANTHER" id="PTHR36566">
    <property type="entry name" value="NICKEL INSERTION PROTEIN-RELATED"/>
    <property type="match status" value="1"/>
</dbReference>
<keyword evidence="1" id="KW-0533">Nickel</keyword>
<evidence type="ECO:0000256" key="2">
    <source>
        <dbReference type="SAM" id="MobiDB-lite"/>
    </source>
</evidence>
<sequence>MAELRDVAERSDGETVSAVHLDAVGGIAGDMFVAAMLDARPDLWCPVEEAVAAMEPPAGLAYRLEDHSDGVLNGMRFTVEEPVSAHSGHHHHTHWRDIRGRIESAPLGAETRRAALGIFAALAEAEAAVHGVDVDDVAFHEVGAWDSIADILAAAAVIATIGPCRWSVGSLPRGSGLVKTAHGMLPVPAPAVVRLLAGYSLVDDGETGERITPTGAAILKFLGATQEPDPVPRPLSGSGFGFGRRTFASRSNVLRATLYAAPAEVRGARGLRTDEVDVLRCEIDDQTGEDLAIALDHIRGADGVLDVCQWPVMGKKGRVGIALQVLVRPDAADRVAAMCLDETTSLGIRRRRERRAIVARESRMSGNIHVKVANRPAGTTAKAEADDIAGVDGHRERRQRREAAEAAVLAGDVDHD</sequence>
<name>A0AAW9RML4_9HYPH</name>
<reference evidence="3 4" key="1">
    <citation type="submission" date="2024-02" db="EMBL/GenBank/DDBJ databases">
        <title>Genome analysis and characterization of Microbaculum marinisediminis sp. nov., isolated from marine sediment.</title>
        <authorList>
            <person name="Du Z.-J."/>
            <person name="Ye Y.-Q."/>
            <person name="Zhang Z.-R."/>
            <person name="Yuan S.-M."/>
            <person name="Zhang X.-Y."/>
        </authorList>
    </citation>
    <scope>NUCLEOTIDE SEQUENCE [LARGE SCALE GENOMIC DNA]</scope>
    <source>
        <strain evidence="3 4">SDUM1044001</strain>
    </source>
</reference>
<dbReference type="Gene3D" id="3.30.70.1380">
    <property type="entry name" value="Transcriptional regulatory protein pf0864 domain like"/>
    <property type="match status" value="1"/>
</dbReference>
<dbReference type="PANTHER" id="PTHR36566:SF1">
    <property type="entry name" value="PYRIDINIUM-3,5-BISTHIOCARBOXYLIC ACID MONONUCLEOTIDE NICKEL INSERTION PROTEIN"/>
    <property type="match status" value="1"/>
</dbReference>
<organism evidence="3 4">
    <name type="scientific">Microbaculum marinum</name>
    <dbReference type="NCBI Taxonomy" id="1764581"/>
    <lineage>
        <taxon>Bacteria</taxon>
        <taxon>Pseudomonadati</taxon>
        <taxon>Pseudomonadota</taxon>
        <taxon>Alphaproteobacteria</taxon>
        <taxon>Hyphomicrobiales</taxon>
        <taxon>Tepidamorphaceae</taxon>
        <taxon>Microbaculum</taxon>
    </lineage>
</organism>
<dbReference type="RefSeq" id="WP_340329193.1">
    <property type="nucleotide sequence ID" value="NZ_JAZHOF010000003.1"/>
</dbReference>
<feature type="compositionally biased region" description="Basic and acidic residues" evidence="2">
    <location>
        <begin position="392"/>
        <end position="404"/>
    </location>
</feature>